<evidence type="ECO:0000313" key="1">
    <source>
        <dbReference type="EMBL" id="CAL0326389.1"/>
    </source>
</evidence>
<reference evidence="1 2" key="1">
    <citation type="submission" date="2024-03" db="EMBL/GenBank/DDBJ databases">
        <authorList>
            <person name="Martinez-Hernandez J."/>
        </authorList>
    </citation>
    <scope>NUCLEOTIDE SEQUENCE [LARGE SCALE GENOMIC DNA]</scope>
</reference>
<dbReference type="Pfam" id="PF05056">
    <property type="entry name" value="DUF674"/>
    <property type="match status" value="1"/>
</dbReference>
<dbReference type="AlphaFoldDB" id="A0AAV1XXE8"/>
<accession>A0AAV1XXE8</accession>
<protein>
    <recommendedName>
        <fullName evidence="3">DUF674 family protein</fullName>
    </recommendedName>
</protein>
<evidence type="ECO:0000313" key="2">
    <source>
        <dbReference type="Proteomes" id="UP001497480"/>
    </source>
</evidence>
<gene>
    <name evidence="1" type="ORF">LLUT_LOCUS27449</name>
</gene>
<dbReference type="EMBL" id="CAXHTB010000019">
    <property type="protein sequence ID" value="CAL0326389.1"/>
    <property type="molecule type" value="Genomic_DNA"/>
</dbReference>
<name>A0AAV1XXE8_LUPLU</name>
<dbReference type="InterPro" id="IPR007750">
    <property type="entry name" value="DUF674"/>
</dbReference>
<sequence length="380" mass="42015">MAAASSTEKKTTLRILVDEKKNDFVYAEAGKDFVDVVLSFLTFPLGTIVRIVSSGSDKKKVSVGCLSSLYQSVANLEVKHFSTETCKEMLLHPRNSSQAYCQNLKLNIDDTENTKYFICPYWDCSHNDSGGLLSPFRNKICKCGKLMNREILPENNLLINSEGFVHDVSTFVILDDLKVIPDNVQNCGVTQDILTFQHTPNGFLLEEGSVPYDNDNVLQRRNTMVFDNVKAESSDGGGSIILKSPDLKDKLVKSRLAQHFKMQKQILPIDGVPIARYYLLSERLNTQPDYPLIYVEPQSSTIDQSSSSGNDLVVTPGSSMSIVSFMTSSGFSSSDLVEEVISIGKKECLSLLKASLISSSALTDGLGQFIFPIKQEKVTM</sequence>
<organism evidence="1 2">
    <name type="scientific">Lupinus luteus</name>
    <name type="common">European yellow lupine</name>
    <dbReference type="NCBI Taxonomy" id="3873"/>
    <lineage>
        <taxon>Eukaryota</taxon>
        <taxon>Viridiplantae</taxon>
        <taxon>Streptophyta</taxon>
        <taxon>Embryophyta</taxon>
        <taxon>Tracheophyta</taxon>
        <taxon>Spermatophyta</taxon>
        <taxon>Magnoliopsida</taxon>
        <taxon>eudicotyledons</taxon>
        <taxon>Gunneridae</taxon>
        <taxon>Pentapetalae</taxon>
        <taxon>rosids</taxon>
        <taxon>fabids</taxon>
        <taxon>Fabales</taxon>
        <taxon>Fabaceae</taxon>
        <taxon>Papilionoideae</taxon>
        <taxon>50 kb inversion clade</taxon>
        <taxon>genistoids sensu lato</taxon>
        <taxon>core genistoids</taxon>
        <taxon>Genisteae</taxon>
        <taxon>Lupinus</taxon>
    </lineage>
</organism>
<keyword evidence="2" id="KW-1185">Reference proteome</keyword>
<proteinExistence type="predicted"/>
<comment type="caution">
    <text evidence="1">The sequence shown here is derived from an EMBL/GenBank/DDBJ whole genome shotgun (WGS) entry which is preliminary data.</text>
</comment>
<dbReference type="PANTHER" id="PTHR33103">
    <property type="entry name" value="OS01G0153900 PROTEIN"/>
    <property type="match status" value="1"/>
</dbReference>
<dbReference type="Proteomes" id="UP001497480">
    <property type="component" value="Unassembled WGS sequence"/>
</dbReference>
<dbReference type="PANTHER" id="PTHR33103:SF27">
    <property type="entry name" value="OS04G0594700 PROTEIN"/>
    <property type="match status" value="1"/>
</dbReference>
<evidence type="ECO:0008006" key="3">
    <source>
        <dbReference type="Google" id="ProtNLM"/>
    </source>
</evidence>